<dbReference type="Gene3D" id="3.90.850.10">
    <property type="entry name" value="Fumarylacetoacetase-like, C-terminal domain"/>
    <property type="match status" value="1"/>
</dbReference>
<feature type="domain" description="Fumarylacetoacetase-like C-terminal" evidence="3">
    <location>
        <begin position="87"/>
        <end position="284"/>
    </location>
</feature>
<dbReference type="PANTHER" id="PTHR42796">
    <property type="entry name" value="FUMARYLACETOACETATE HYDROLASE DOMAIN-CONTAINING PROTEIN 2A-RELATED"/>
    <property type="match status" value="1"/>
</dbReference>
<proteinExistence type="inferred from homology"/>
<dbReference type="Pfam" id="PF01557">
    <property type="entry name" value="FAA_hydrolase"/>
    <property type="match status" value="1"/>
</dbReference>
<keyword evidence="5" id="KW-1185">Reference proteome</keyword>
<keyword evidence="2" id="KW-0479">Metal-binding</keyword>
<comment type="similarity">
    <text evidence="1">Belongs to the FAH family.</text>
</comment>
<reference evidence="4 5" key="1">
    <citation type="submission" date="2023-07" db="EMBL/GenBank/DDBJ databases">
        <title>Genomic Encyclopedia of Type Strains, Phase IV (KMG-IV): sequencing the most valuable type-strain genomes for metagenomic binning, comparative biology and taxonomic classification.</title>
        <authorList>
            <person name="Goeker M."/>
        </authorList>
    </citation>
    <scope>NUCLEOTIDE SEQUENCE [LARGE SCALE GENOMIC DNA]</scope>
    <source>
        <strain evidence="4 5">DSM 17723</strain>
    </source>
</reference>
<organism evidence="4 5">
    <name type="scientific">Metabacillus niabensis</name>
    <dbReference type="NCBI Taxonomy" id="324854"/>
    <lineage>
        <taxon>Bacteria</taxon>
        <taxon>Bacillati</taxon>
        <taxon>Bacillota</taxon>
        <taxon>Bacilli</taxon>
        <taxon>Bacillales</taxon>
        <taxon>Bacillaceae</taxon>
        <taxon>Metabacillus</taxon>
    </lineage>
</organism>
<dbReference type="SUPFAM" id="SSF56529">
    <property type="entry name" value="FAH"/>
    <property type="match status" value="1"/>
</dbReference>
<accession>A0ABT9Z1J5</accession>
<dbReference type="Proteomes" id="UP001232245">
    <property type="component" value="Unassembled WGS sequence"/>
</dbReference>
<evidence type="ECO:0000313" key="5">
    <source>
        <dbReference type="Proteomes" id="UP001232245"/>
    </source>
</evidence>
<protein>
    <submittedName>
        <fullName evidence="4">2-keto-4-pentenoate hydratase/2-oxohepta-3-ene-1,7-dioic acid hydratase in catechol pathway</fullName>
    </submittedName>
</protein>
<evidence type="ECO:0000256" key="2">
    <source>
        <dbReference type="ARBA" id="ARBA00022723"/>
    </source>
</evidence>
<sequence length="288" mass="32166">MKLATIQIAGKEEAAIIFSGRFILIQTINELEKKKWGTDLFQLLQTNQLVELIDWYKNEGERKLSHLPSISVEEAVFAPLYRNPQSIWGVGMNYFDKAIELTGKPPEEDPIIFMKPVTSLIGHGEAITLPRQSRQVTAEAELAIIIGESCKDIAEADALSVIAGYTTAIDVTAKDIHAKNPRFLQRSKSFDTFFSFGPYFITADEYTDLKQIIVKTVLNGEEAHHNTVANMMYKPSFIVSYFSQIMTLNPGDIIMTGTPGSVVIRNGDMIECQIDGFKALRNPVIDSK</sequence>
<evidence type="ECO:0000259" key="3">
    <source>
        <dbReference type="Pfam" id="PF01557"/>
    </source>
</evidence>
<name>A0ABT9Z1J5_9BACI</name>
<dbReference type="InterPro" id="IPR011234">
    <property type="entry name" value="Fumarylacetoacetase-like_C"/>
</dbReference>
<dbReference type="PANTHER" id="PTHR42796:SF4">
    <property type="entry name" value="FUMARYLACETOACETATE HYDROLASE DOMAIN-CONTAINING PROTEIN 2A"/>
    <property type="match status" value="1"/>
</dbReference>
<evidence type="ECO:0000256" key="1">
    <source>
        <dbReference type="ARBA" id="ARBA00010211"/>
    </source>
</evidence>
<dbReference type="InterPro" id="IPR051121">
    <property type="entry name" value="FAH"/>
</dbReference>
<gene>
    <name evidence="4" type="ORF">J2S02_002452</name>
</gene>
<evidence type="ECO:0000313" key="4">
    <source>
        <dbReference type="EMBL" id="MDQ0226107.1"/>
    </source>
</evidence>
<comment type="caution">
    <text evidence="4">The sequence shown here is derived from an EMBL/GenBank/DDBJ whole genome shotgun (WGS) entry which is preliminary data.</text>
</comment>
<dbReference type="RefSeq" id="WP_174880194.1">
    <property type="nucleotide sequence ID" value="NZ_CADEPK010000114.1"/>
</dbReference>
<dbReference type="EMBL" id="JAUSTZ010000004">
    <property type="protein sequence ID" value="MDQ0226107.1"/>
    <property type="molecule type" value="Genomic_DNA"/>
</dbReference>
<dbReference type="InterPro" id="IPR036663">
    <property type="entry name" value="Fumarylacetoacetase_C_sf"/>
</dbReference>